<dbReference type="Proteomes" id="UP000314223">
    <property type="component" value="Unassembled WGS sequence"/>
</dbReference>
<keyword evidence="2" id="KW-0812">Transmembrane</keyword>
<evidence type="ECO:0000313" key="3">
    <source>
        <dbReference type="EMBL" id="TNM56036.1"/>
    </source>
</evidence>
<accession>A0A5C4X632</accession>
<feature type="region of interest" description="Disordered" evidence="1">
    <location>
        <begin position="230"/>
        <end position="258"/>
    </location>
</feature>
<protein>
    <submittedName>
        <fullName evidence="3">Uncharacterized protein</fullName>
    </submittedName>
</protein>
<evidence type="ECO:0000256" key="2">
    <source>
        <dbReference type="SAM" id="Phobius"/>
    </source>
</evidence>
<dbReference type="AlphaFoldDB" id="A0A5C4X632"/>
<proteinExistence type="predicted"/>
<evidence type="ECO:0000256" key="1">
    <source>
        <dbReference type="SAM" id="MobiDB-lite"/>
    </source>
</evidence>
<name>A0A5C4X632_9MICO</name>
<gene>
    <name evidence="3" type="ORF">FHQ09_07430</name>
</gene>
<keyword evidence="2" id="KW-0472">Membrane</keyword>
<reference evidence="3 4" key="1">
    <citation type="submission" date="2019-06" db="EMBL/GenBank/DDBJ databases">
        <authorList>
            <person name="Mardanova A.M."/>
            <person name="Pudova D.S."/>
            <person name="Shagimardanova E.I."/>
            <person name="Gogoleva N.E."/>
            <person name="Lutfullin M.T."/>
            <person name="Hadieva G.F."/>
            <person name="Sharipova M.R."/>
        </authorList>
    </citation>
    <scope>NUCLEOTIDE SEQUENCE [LARGE SCALE GENOMIC DNA]</scope>
    <source>
        <strain evidence="3 4">MG-1</strain>
    </source>
</reference>
<organism evidence="3 4">
    <name type="scientific">Brevibacterium sediminis</name>
    <dbReference type="NCBI Taxonomy" id="1857024"/>
    <lineage>
        <taxon>Bacteria</taxon>
        <taxon>Bacillati</taxon>
        <taxon>Actinomycetota</taxon>
        <taxon>Actinomycetes</taxon>
        <taxon>Micrococcales</taxon>
        <taxon>Brevibacteriaceae</taxon>
        <taxon>Brevibacterium</taxon>
    </lineage>
</organism>
<keyword evidence="2" id="KW-1133">Transmembrane helix</keyword>
<comment type="caution">
    <text evidence="3">The sequence shown here is derived from an EMBL/GenBank/DDBJ whole genome shotgun (WGS) entry which is preliminary data.</text>
</comment>
<feature type="transmembrane region" description="Helical" evidence="2">
    <location>
        <begin position="117"/>
        <end position="137"/>
    </location>
</feature>
<feature type="transmembrane region" description="Helical" evidence="2">
    <location>
        <begin position="52"/>
        <end position="77"/>
    </location>
</feature>
<sequence length="258" mass="27617">MSLQPLRITAGRKLAAGLAGITTMSATLASGFAIAVLSFLPADPGGLLSEKAVFSALAVIVALVSAAISFLLVLAALGRFRTGGSLSRFFRYQLAALGAGGGLGLGFVPAMTDAAPIWWVVAIAAGLGLIAVSLLAFRKARYPILDRPPYPNAALAEGSVIDYWSGSSARAPSLTVVHFVDNKGRDRWARHLVQQDPSLRGTVGQVIYDRHRPELVRRFAVTQQLFDLRPPREIRENPTSRSGTVFPMPPDPRPPRPR</sequence>
<feature type="transmembrane region" description="Helical" evidence="2">
    <location>
        <begin position="14"/>
        <end position="40"/>
    </location>
</feature>
<dbReference type="RefSeq" id="WP_139468160.1">
    <property type="nucleotide sequence ID" value="NZ_VDMQ01000003.1"/>
</dbReference>
<feature type="transmembrane region" description="Helical" evidence="2">
    <location>
        <begin position="89"/>
        <end position="111"/>
    </location>
</feature>
<dbReference type="EMBL" id="VDMQ01000003">
    <property type="protein sequence ID" value="TNM56036.1"/>
    <property type="molecule type" value="Genomic_DNA"/>
</dbReference>
<evidence type="ECO:0000313" key="4">
    <source>
        <dbReference type="Proteomes" id="UP000314223"/>
    </source>
</evidence>